<protein>
    <submittedName>
        <fullName evidence="3">Glycosyltransferase</fullName>
    </submittedName>
</protein>
<comment type="caution">
    <text evidence="3">The sequence shown here is derived from an EMBL/GenBank/DDBJ whole genome shotgun (WGS) entry which is preliminary data.</text>
</comment>
<feature type="domain" description="Erythromycin biosynthesis protein CIII-like C-terminal" evidence="2">
    <location>
        <begin position="244"/>
        <end position="346"/>
    </location>
</feature>
<dbReference type="CDD" id="cd03784">
    <property type="entry name" value="GT1_Gtf-like"/>
    <property type="match status" value="1"/>
</dbReference>
<sequence length="365" mass="38635">MRALFLTADLGGNVPPTLSVAEELTRRGVDVEVTGLDEGRTALPQTAFEPALAAGPGAGGRGLAKAGSMLRLMAGRGTRGAAERLVPDRQADVVVVDCMLPAVLAGALRAEAPVAVLFHTLGEYWIRAFDGGAGGTLFGASGLRPRRLWERAQARLLLTDRELDPSSDDPTLHRYSWTGTAEQGAAPAPREDSARPRVLVALSSTDWPGMLPVYRRIVAALSDLPVDAVVTTGGVDLGGELAGTANVEVLGWADHRELLPRTDLMIGHGGHSSTMKALAHGVPLLVLPINPTSDQRLIGQVTQEQGLGRWLPKRAKTDQIRDAVHAILADAGLRERAARTGERMRALRLGAAVAADRIMETLGKD</sequence>
<dbReference type="RefSeq" id="WP_376980714.1">
    <property type="nucleotide sequence ID" value="NZ_JBHLSV010000012.1"/>
</dbReference>
<evidence type="ECO:0000313" key="4">
    <source>
        <dbReference type="Proteomes" id="UP001589793"/>
    </source>
</evidence>
<evidence type="ECO:0000259" key="2">
    <source>
        <dbReference type="Pfam" id="PF06722"/>
    </source>
</evidence>
<gene>
    <name evidence="3" type="ORF">ACFFF6_11260</name>
</gene>
<evidence type="ECO:0000313" key="3">
    <source>
        <dbReference type="EMBL" id="MFC0674533.1"/>
    </source>
</evidence>
<feature type="region of interest" description="Disordered" evidence="1">
    <location>
        <begin position="162"/>
        <end position="194"/>
    </location>
</feature>
<dbReference type="PANTHER" id="PTHR21015:SF22">
    <property type="entry name" value="GLYCOSYLTRANSFERASE"/>
    <property type="match status" value="1"/>
</dbReference>
<dbReference type="EMBL" id="JBHLSV010000012">
    <property type="protein sequence ID" value="MFC0674533.1"/>
    <property type="molecule type" value="Genomic_DNA"/>
</dbReference>
<keyword evidence="4" id="KW-1185">Reference proteome</keyword>
<dbReference type="Gene3D" id="3.40.50.2000">
    <property type="entry name" value="Glycogen Phosphorylase B"/>
    <property type="match status" value="2"/>
</dbReference>
<dbReference type="PANTHER" id="PTHR21015">
    <property type="entry name" value="UDP-N-ACETYLGLUCOSAMINE--N-ACETYLMURAMYL-(PENTAPEPTIDE) PYROPHOSPHORYL-UNDECAPRENOL N-ACETYLGLUCOSAMINE TRANSFERASE 1"/>
    <property type="match status" value="1"/>
</dbReference>
<accession>A0ABV6RF91</accession>
<reference evidence="3 4" key="1">
    <citation type="submission" date="2024-09" db="EMBL/GenBank/DDBJ databases">
        <authorList>
            <person name="Sun Q."/>
            <person name="Mori K."/>
        </authorList>
    </citation>
    <scope>NUCLEOTIDE SEQUENCE [LARGE SCALE GENOMIC DNA]</scope>
    <source>
        <strain evidence="3 4">CICC 10874</strain>
    </source>
</reference>
<organism evidence="3 4">
    <name type="scientific">Brachybacterium hainanense</name>
    <dbReference type="NCBI Taxonomy" id="1541174"/>
    <lineage>
        <taxon>Bacteria</taxon>
        <taxon>Bacillati</taxon>
        <taxon>Actinomycetota</taxon>
        <taxon>Actinomycetes</taxon>
        <taxon>Micrococcales</taxon>
        <taxon>Dermabacteraceae</taxon>
        <taxon>Brachybacterium</taxon>
    </lineage>
</organism>
<dbReference type="Pfam" id="PF06722">
    <property type="entry name" value="EryCIII-like_C"/>
    <property type="match status" value="1"/>
</dbReference>
<name>A0ABV6RF91_9MICO</name>
<dbReference type="InterPro" id="IPR002213">
    <property type="entry name" value="UDP_glucos_trans"/>
</dbReference>
<proteinExistence type="predicted"/>
<dbReference type="InterPro" id="IPR010610">
    <property type="entry name" value="EryCIII-like_C"/>
</dbReference>
<dbReference type="Proteomes" id="UP001589793">
    <property type="component" value="Unassembled WGS sequence"/>
</dbReference>
<evidence type="ECO:0000256" key="1">
    <source>
        <dbReference type="SAM" id="MobiDB-lite"/>
    </source>
</evidence>
<dbReference type="SUPFAM" id="SSF53756">
    <property type="entry name" value="UDP-Glycosyltransferase/glycogen phosphorylase"/>
    <property type="match status" value="1"/>
</dbReference>